<dbReference type="EMBL" id="LRQV01000014">
    <property type="protein sequence ID" value="KXK62779.1"/>
    <property type="molecule type" value="Genomic_DNA"/>
</dbReference>
<feature type="signal peptide" evidence="2">
    <location>
        <begin position="1"/>
        <end position="28"/>
    </location>
</feature>
<protein>
    <recommendedName>
        <fullName evidence="3">PepSY domain-containing protein</fullName>
    </recommendedName>
</protein>
<feature type="compositionally biased region" description="Low complexity" evidence="1">
    <location>
        <begin position="39"/>
        <end position="64"/>
    </location>
</feature>
<dbReference type="InterPro" id="IPR025711">
    <property type="entry name" value="PepSY"/>
</dbReference>
<feature type="compositionally biased region" description="Basic and acidic residues" evidence="1">
    <location>
        <begin position="132"/>
        <end position="146"/>
    </location>
</feature>
<evidence type="ECO:0000313" key="5">
    <source>
        <dbReference type="Proteomes" id="UP000070620"/>
    </source>
</evidence>
<keyword evidence="5" id="KW-1185">Reference proteome</keyword>
<accession>A0A136PWB5</accession>
<feature type="region of interest" description="Disordered" evidence="1">
    <location>
        <begin position="29"/>
        <end position="90"/>
    </location>
</feature>
<feature type="domain" description="PepSY" evidence="3">
    <location>
        <begin position="86"/>
        <end position="144"/>
    </location>
</feature>
<organism evidence="4 5">
    <name type="scientific">Micromonospora rosaria</name>
    <dbReference type="NCBI Taxonomy" id="47874"/>
    <lineage>
        <taxon>Bacteria</taxon>
        <taxon>Bacillati</taxon>
        <taxon>Actinomycetota</taxon>
        <taxon>Actinomycetes</taxon>
        <taxon>Micromonosporales</taxon>
        <taxon>Micromonosporaceae</taxon>
        <taxon>Micromonospora</taxon>
    </lineage>
</organism>
<dbReference type="AlphaFoldDB" id="A0A136PWB5"/>
<proteinExistence type="predicted"/>
<feature type="compositionally biased region" description="Acidic residues" evidence="1">
    <location>
        <begin position="147"/>
        <end position="182"/>
    </location>
</feature>
<dbReference type="Gene3D" id="3.10.450.40">
    <property type="match status" value="1"/>
</dbReference>
<dbReference type="RefSeq" id="WP_067361445.1">
    <property type="nucleotide sequence ID" value="NZ_JBIUBN010000024.1"/>
</dbReference>
<dbReference type="OrthoDB" id="3637997at2"/>
<gene>
    <name evidence="4" type="ORF">AWW66_06870</name>
</gene>
<evidence type="ECO:0000259" key="3">
    <source>
        <dbReference type="Pfam" id="PF03413"/>
    </source>
</evidence>
<feature type="chain" id="PRO_5007478472" description="PepSY domain-containing protein" evidence="2">
    <location>
        <begin position="29"/>
        <end position="182"/>
    </location>
</feature>
<sequence>MNRISLALAAIGGTAVLSVTGVALGSAAADRTAQRSADTALVATTSTPDTTTPAAPATDGNPAPGLTATTRAATDPGTPPASQDTISRERAGEIALAAAGGGRIVEVDREREHNRPVWSIEIINGTTEYEIDVDRETGTILDTEKEPVDDDNDDDDDRDDDRDDKDDRDDDDDDDRDDDDRD</sequence>
<name>A0A136PWB5_9ACTN</name>
<dbReference type="Pfam" id="PF03413">
    <property type="entry name" value="PepSY"/>
    <property type="match status" value="1"/>
</dbReference>
<evidence type="ECO:0000313" key="4">
    <source>
        <dbReference type="EMBL" id="KXK62779.1"/>
    </source>
</evidence>
<evidence type="ECO:0000256" key="2">
    <source>
        <dbReference type="SAM" id="SignalP"/>
    </source>
</evidence>
<evidence type="ECO:0000256" key="1">
    <source>
        <dbReference type="SAM" id="MobiDB-lite"/>
    </source>
</evidence>
<dbReference type="Proteomes" id="UP000070620">
    <property type="component" value="Unassembled WGS sequence"/>
</dbReference>
<comment type="caution">
    <text evidence="4">The sequence shown here is derived from an EMBL/GenBank/DDBJ whole genome shotgun (WGS) entry which is preliminary data.</text>
</comment>
<feature type="region of interest" description="Disordered" evidence="1">
    <location>
        <begin position="132"/>
        <end position="182"/>
    </location>
</feature>
<reference evidence="4 5" key="1">
    <citation type="submission" date="2016-01" db="EMBL/GenBank/DDBJ databases">
        <title>Whole genome sequence and analysis of Micromonospora rosaria DSM 803, which can produce antibacterial substance rosamicin.</title>
        <authorList>
            <person name="Yang H."/>
            <person name="He X."/>
            <person name="Zhu D."/>
        </authorList>
    </citation>
    <scope>NUCLEOTIDE SEQUENCE [LARGE SCALE GENOMIC DNA]</scope>
    <source>
        <strain evidence="4 5">DSM 803</strain>
    </source>
</reference>
<keyword evidence="2" id="KW-0732">Signal</keyword>